<evidence type="ECO:0000256" key="6">
    <source>
        <dbReference type="ARBA" id="ARBA00022840"/>
    </source>
</evidence>
<feature type="transmembrane region" description="Helical" evidence="14">
    <location>
        <begin position="580"/>
        <end position="600"/>
    </location>
</feature>
<dbReference type="GO" id="GO:0005886">
    <property type="term" value="C:plasma membrane"/>
    <property type="evidence" value="ECO:0007669"/>
    <property type="project" value="TreeGrafter"/>
</dbReference>
<dbReference type="InterPro" id="IPR001245">
    <property type="entry name" value="Ser-Thr/Tyr_kinase_cat_dom"/>
</dbReference>
<dbReference type="GO" id="GO:0004714">
    <property type="term" value="F:transmembrane receptor protein tyrosine kinase activity"/>
    <property type="evidence" value="ECO:0007669"/>
    <property type="project" value="UniProtKB-EC"/>
</dbReference>
<evidence type="ECO:0000256" key="12">
    <source>
        <dbReference type="PIRSR" id="PIRSR000615-3"/>
    </source>
</evidence>
<dbReference type="GO" id="GO:0050793">
    <property type="term" value="P:regulation of developmental process"/>
    <property type="evidence" value="ECO:0007669"/>
    <property type="project" value="UniProtKB-ARBA"/>
</dbReference>
<keyword evidence="12" id="KW-0479">Metal-binding</keyword>
<dbReference type="GO" id="GO:0043235">
    <property type="term" value="C:receptor complex"/>
    <property type="evidence" value="ECO:0007669"/>
    <property type="project" value="TreeGrafter"/>
</dbReference>
<sequence length="1026" mass="115872">MDFWRIILTFKLLLVLTSCLPLPPSEENCIRSVGQINCVIPEGLIWSCVKPNLILVKGSTTNLEDDRSSALSSHGSQQLLVNCTAPFPIDVRVSGFQVHDLTRALFVRNAENVFNEATFVYSVGLRYDRQPFSRVRTISVVKLRDATVTFSVFHLGMNESSESTRREYRLEQSPKTTIIPCISPDPTNPPKLVHVTGNESQTVNGTEYDDTQGFLVKNENGLTQTFTEEIYDCYLNGRNDKMTSINTTDNINANLRFKLFPRKELQVYPEFQRVILFQKDELSLICRSNKKVQLVGVFRGESVKAKTTIEFDEFTSTLNQKFVQVGDKGNVSCVDEETKTVLFSWTIQILDIEDNNELMLKKISEDLVSCVSSPENQPAKLRTVFCQGETNCEASKWCLEPGMTCPGMVGTPCEDGSCLQMNTSNPILSQGMIHCQSGNYTYTTNFFRGFDGILYLDWKTAPLNALVEVFVPPKNITMYPHNSYPFGCRAAPFISDGLIQWVIRGKDGSEILLHKKRVQNIGPTYSLDANLYTVRESNIRLIYPNDYDVLCMVPLWNATGSLRYHKRINVAAHVAPVKEILIASACIIILLIIPLVIVILRLRKARAAIRNLTEQEVEQFLKGDPSTLNSKDKDAHEKITATPYNQDFEIPRHKLLIDNENKLGEGAFGLVLKGKVEGMSDVVAVKTMKPRCEVDQFKGFMSELKIMMYIGRHPNVVALVGAHTDKIKEKKGDKLFPILHFLEIMHIVVEYCANGSLDKLLLANKNRFINQVEDGNRININITPTSGTALYNNVAQCNDSGEKLENNQNYSTDPLRTVDLFRWAYQIASGMNFLATKKVVHADLAARNVLIHDNGTAKITDFGLSRQLMNYTQYVKKHQEPLPWGWMAEESLRYLSFSTQSDIWAFGVTLWEMFSLGDIPYPGLTWTIAFVDDLSTGLRMTKPNYAPTFTYDMMLNCWHHKPESRPSFEQLATQFKGILEALDIHVEEVISSSPPVQQQDNNARVITNSISTNKRSTVGNLYANQN</sequence>
<evidence type="ECO:0000256" key="5">
    <source>
        <dbReference type="ARBA" id="ARBA00022777"/>
    </source>
</evidence>
<reference evidence="17 18" key="1">
    <citation type="submission" date="2015-12" db="EMBL/GenBank/DDBJ databases">
        <title>The genome of Folsomia candida.</title>
        <authorList>
            <person name="Faddeeva A."/>
            <person name="Derks M.F."/>
            <person name="Anvar Y."/>
            <person name="Smit S."/>
            <person name="Van Straalen N."/>
            <person name="Roelofs D."/>
        </authorList>
    </citation>
    <scope>NUCLEOTIDE SEQUENCE [LARGE SCALE GENOMIC DNA]</scope>
    <source>
        <strain evidence="17 18">VU population</strain>
        <tissue evidence="17">Whole body</tissue>
    </source>
</reference>
<dbReference type="PIRSF" id="PIRSF000615">
    <property type="entry name" value="TyrPK_CSF1-R"/>
    <property type="match status" value="1"/>
</dbReference>
<dbReference type="GO" id="GO:0046872">
    <property type="term" value="F:metal ion binding"/>
    <property type="evidence" value="ECO:0007669"/>
    <property type="project" value="UniProtKB-KW"/>
</dbReference>
<evidence type="ECO:0000256" key="8">
    <source>
        <dbReference type="ARBA" id="ARBA00023137"/>
    </source>
</evidence>
<dbReference type="AlphaFoldDB" id="A0A226EVN3"/>
<organism evidence="17 18">
    <name type="scientific">Folsomia candida</name>
    <name type="common">Springtail</name>
    <dbReference type="NCBI Taxonomy" id="158441"/>
    <lineage>
        <taxon>Eukaryota</taxon>
        <taxon>Metazoa</taxon>
        <taxon>Ecdysozoa</taxon>
        <taxon>Arthropoda</taxon>
        <taxon>Hexapoda</taxon>
        <taxon>Collembola</taxon>
        <taxon>Entomobryomorpha</taxon>
        <taxon>Isotomoidea</taxon>
        <taxon>Isotomidae</taxon>
        <taxon>Proisotominae</taxon>
        <taxon>Folsomia</taxon>
    </lineage>
</organism>
<dbReference type="PROSITE" id="PS00107">
    <property type="entry name" value="PROTEIN_KINASE_ATP"/>
    <property type="match status" value="1"/>
</dbReference>
<keyword evidence="17" id="KW-0675">Receptor</keyword>
<comment type="caution">
    <text evidence="17">The sequence shown here is derived from an EMBL/GenBank/DDBJ whole genome shotgun (WGS) entry which is preliminary data.</text>
</comment>
<feature type="binding site" evidence="12">
    <location>
        <position position="848"/>
    </location>
    <ligand>
        <name>Mg(2+)</name>
        <dbReference type="ChEBI" id="CHEBI:18420"/>
    </ligand>
</feature>
<dbReference type="FunFam" id="1.10.510.10:FF:001512">
    <property type="entry name" value="Receptor tyrosine-protein kinase erbB-2"/>
    <property type="match status" value="1"/>
</dbReference>
<dbReference type="GO" id="GO:0051130">
    <property type="term" value="P:positive regulation of cellular component organization"/>
    <property type="evidence" value="ECO:0007669"/>
    <property type="project" value="UniProtKB-ARBA"/>
</dbReference>
<dbReference type="STRING" id="158441.A0A226EVN3"/>
<feature type="active site" description="Proton acceptor" evidence="10">
    <location>
        <position position="843"/>
    </location>
</feature>
<dbReference type="PROSITE" id="PS00109">
    <property type="entry name" value="PROTEIN_KINASE_TYR"/>
    <property type="match status" value="1"/>
</dbReference>
<evidence type="ECO:0000313" key="17">
    <source>
        <dbReference type="EMBL" id="OXA60901.1"/>
    </source>
</evidence>
<dbReference type="PANTHER" id="PTHR24416">
    <property type="entry name" value="TYROSINE-PROTEIN KINASE RECEPTOR"/>
    <property type="match status" value="1"/>
</dbReference>
<dbReference type="OMA" id="IYPNDYD"/>
<dbReference type="Pfam" id="PF07714">
    <property type="entry name" value="PK_Tyr_Ser-Thr"/>
    <property type="match status" value="1"/>
</dbReference>
<dbReference type="GO" id="GO:0007169">
    <property type="term" value="P:cell surface receptor protein tyrosine kinase signaling pathway"/>
    <property type="evidence" value="ECO:0007669"/>
    <property type="project" value="TreeGrafter"/>
</dbReference>
<dbReference type="InterPro" id="IPR008266">
    <property type="entry name" value="Tyr_kinase_AS"/>
</dbReference>
<keyword evidence="7 14" id="KW-0472">Membrane</keyword>
<feature type="binding site" evidence="11">
    <location>
        <begin position="664"/>
        <end position="671"/>
    </location>
    <ligand>
        <name>ATP</name>
        <dbReference type="ChEBI" id="CHEBI:30616"/>
    </ligand>
</feature>
<keyword evidence="18" id="KW-1185">Reference proteome</keyword>
<dbReference type="Proteomes" id="UP000198287">
    <property type="component" value="Unassembled WGS sequence"/>
</dbReference>
<dbReference type="SUPFAM" id="SSF56112">
    <property type="entry name" value="Protein kinase-like (PK-like)"/>
    <property type="match status" value="1"/>
</dbReference>
<evidence type="ECO:0000256" key="3">
    <source>
        <dbReference type="ARBA" id="ARBA00022679"/>
    </source>
</evidence>
<evidence type="ECO:0000256" key="4">
    <source>
        <dbReference type="ARBA" id="ARBA00022741"/>
    </source>
</evidence>
<dbReference type="InterPro" id="IPR011009">
    <property type="entry name" value="Kinase-like_dom_sf"/>
</dbReference>
<keyword evidence="12" id="KW-0460">Magnesium</keyword>
<proteinExistence type="predicted"/>
<dbReference type="Gene3D" id="1.10.510.10">
    <property type="entry name" value="Transferase(Phosphotransferase) domain 1"/>
    <property type="match status" value="1"/>
</dbReference>
<feature type="binding site" evidence="12">
    <location>
        <position position="861"/>
    </location>
    <ligand>
        <name>Mg(2+)</name>
        <dbReference type="ChEBI" id="CHEBI:18420"/>
    </ligand>
</feature>
<feature type="signal peptide" evidence="15">
    <location>
        <begin position="1"/>
        <end position="19"/>
    </location>
</feature>
<feature type="chain" id="PRO_5012917609" evidence="15">
    <location>
        <begin position="20"/>
        <end position="1026"/>
    </location>
</feature>
<gene>
    <name evidence="17" type="ORF">Fcan01_05094</name>
</gene>
<name>A0A226EVN3_FOLCA</name>
<dbReference type="OrthoDB" id="1668230at2759"/>
<dbReference type="PANTHER" id="PTHR24416:SF600">
    <property type="entry name" value="PDGF- AND VEGF-RECEPTOR RELATED, ISOFORM J"/>
    <property type="match status" value="1"/>
</dbReference>
<dbReference type="GO" id="GO:0005524">
    <property type="term" value="F:ATP binding"/>
    <property type="evidence" value="ECO:0007669"/>
    <property type="project" value="UniProtKB-UniRule"/>
</dbReference>
<dbReference type="GO" id="GO:0048468">
    <property type="term" value="P:cell development"/>
    <property type="evidence" value="ECO:0007669"/>
    <property type="project" value="UniProtKB-ARBA"/>
</dbReference>
<feature type="binding site" evidence="11">
    <location>
        <position position="847"/>
    </location>
    <ligand>
        <name>ATP</name>
        <dbReference type="ChEBI" id="CHEBI:30616"/>
    </ligand>
</feature>
<comment type="catalytic activity">
    <reaction evidence="9">
        <text>L-tyrosyl-[protein] + ATP = O-phospho-L-tyrosyl-[protein] + ADP + H(+)</text>
        <dbReference type="Rhea" id="RHEA:10596"/>
        <dbReference type="Rhea" id="RHEA-COMP:10136"/>
        <dbReference type="Rhea" id="RHEA-COMP:20101"/>
        <dbReference type="ChEBI" id="CHEBI:15378"/>
        <dbReference type="ChEBI" id="CHEBI:30616"/>
        <dbReference type="ChEBI" id="CHEBI:46858"/>
        <dbReference type="ChEBI" id="CHEBI:61978"/>
        <dbReference type="ChEBI" id="CHEBI:456216"/>
        <dbReference type="EC" id="2.7.10.1"/>
    </reaction>
</comment>
<dbReference type="CDD" id="cd00192">
    <property type="entry name" value="PTKc"/>
    <property type="match status" value="1"/>
</dbReference>
<evidence type="ECO:0000256" key="10">
    <source>
        <dbReference type="PIRSR" id="PIRSR000615-1"/>
    </source>
</evidence>
<evidence type="ECO:0000256" key="9">
    <source>
        <dbReference type="ARBA" id="ARBA00051243"/>
    </source>
</evidence>
<accession>A0A226EVN3</accession>
<evidence type="ECO:0000256" key="13">
    <source>
        <dbReference type="PROSITE-ProRule" id="PRU10141"/>
    </source>
</evidence>
<evidence type="ECO:0000256" key="7">
    <source>
        <dbReference type="ARBA" id="ARBA00023136"/>
    </source>
</evidence>
<evidence type="ECO:0000256" key="15">
    <source>
        <dbReference type="SAM" id="SignalP"/>
    </source>
</evidence>
<comment type="subcellular location">
    <subcellularLocation>
        <location evidence="2">Endomembrane system</location>
    </subcellularLocation>
    <subcellularLocation>
        <location evidence="1">Membrane</location>
        <topology evidence="1">Single-pass membrane protein</topology>
    </subcellularLocation>
</comment>
<evidence type="ECO:0000259" key="16">
    <source>
        <dbReference type="PROSITE" id="PS50011"/>
    </source>
</evidence>
<dbReference type="GO" id="GO:0012505">
    <property type="term" value="C:endomembrane system"/>
    <property type="evidence" value="ECO:0007669"/>
    <property type="project" value="UniProtKB-SubCell"/>
</dbReference>
<keyword evidence="4 11" id="KW-0547">Nucleotide-binding</keyword>
<dbReference type="InterPro" id="IPR050122">
    <property type="entry name" value="RTK"/>
</dbReference>
<dbReference type="Gene3D" id="3.30.200.20">
    <property type="entry name" value="Phosphorylase Kinase, domain 1"/>
    <property type="match status" value="1"/>
</dbReference>
<keyword evidence="15" id="KW-0732">Signal</keyword>
<dbReference type="GO" id="GO:0030182">
    <property type="term" value="P:neuron differentiation"/>
    <property type="evidence" value="ECO:0007669"/>
    <property type="project" value="UniProtKB-ARBA"/>
</dbReference>
<keyword evidence="14" id="KW-1133">Transmembrane helix</keyword>
<evidence type="ECO:0000256" key="14">
    <source>
        <dbReference type="SAM" id="Phobius"/>
    </source>
</evidence>
<protein>
    <submittedName>
        <fullName evidence="17">Vascular endothelial growth factor receptor 2</fullName>
    </submittedName>
</protein>
<feature type="binding site" evidence="11 13">
    <location>
        <position position="686"/>
    </location>
    <ligand>
        <name>ATP</name>
        <dbReference type="ChEBI" id="CHEBI:30616"/>
    </ligand>
</feature>
<dbReference type="PROSITE" id="PS50011">
    <property type="entry name" value="PROTEIN_KINASE_DOM"/>
    <property type="match status" value="1"/>
</dbReference>
<evidence type="ECO:0000256" key="1">
    <source>
        <dbReference type="ARBA" id="ARBA00004167"/>
    </source>
</evidence>
<dbReference type="InterPro" id="IPR000719">
    <property type="entry name" value="Prot_kinase_dom"/>
</dbReference>
<keyword evidence="14" id="KW-0812">Transmembrane</keyword>
<dbReference type="EMBL" id="LNIX01000002">
    <property type="protein sequence ID" value="OXA60901.1"/>
    <property type="molecule type" value="Genomic_DNA"/>
</dbReference>
<keyword evidence="8" id="KW-0829">Tyrosine-protein kinase</keyword>
<evidence type="ECO:0000256" key="11">
    <source>
        <dbReference type="PIRSR" id="PIRSR000615-2"/>
    </source>
</evidence>
<evidence type="ECO:0000256" key="2">
    <source>
        <dbReference type="ARBA" id="ARBA00004308"/>
    </source>
</evidence>
<keyword evidence="6 11" id="KW-0067">ATP-binding</keyword>
<feature type="domain" description="Protein kinase" evidence="16">
    <location>
        <begin position="657"/>
        <end position="979"/>
    </location>
</feature>
<keyword evidence="5" id="KW-0418">Kinase</keyword>
<dbReference type="InterPro" id="IPR017441">
    <property type="entry name" value="Protein_kinase_ATP_BS"/>
</dbReference>
<evidence type="ECO:0000313" key="18">
    <source>
        <dbReference type="Proteomes" id="UP000198287"/>
    </source>
</evidence>
<keyword evidence="3" id="KW-0808">Transferase</keyword>